<feature type="binding site" evidence="8">
    <location>
        <begin position="210"/>
        <end position="212"/>
    </location>
    <ligand>
        <name>ATP</name>
        <dbReference type="ChEBI" id="CHEBI:30616"/>
    </ligand>
</feature>
<dbReference type="Pfam" id="PF03129">
    <property type="entry name" value="HGTP_anticodon"/>
    <property type="match status" value="1"/>
</dbReference>
<keyword evidence="11" id="KW-1185">Reference proteome</keyword>
<dbReference type="GO" id="GO:0005829">
    <property type="term" value="C:cytosol"/>
    <property type="evidence" value="ECO:0007669"/>
    <property type="project" value="UniProtKB-ARBA"/>
</dbReference>
<dbReference type="HAMAP" id="MF_00253_B">
    <property type="entry name" value="Gly_tRNA_synth_B"/>
    <property type="match status" value="1"/>
</dbReference>
<feature type="binding site" evidence="8">
    <location>
        <begin position="341"/>
        <end position="344"/>
    </location>
    <ligand>
        <name>ATP</name>
        <dbReference type="ChEBI" id="CHEBI:30616"/>
    </ligand>
</feature>
<keyword evidence="7 8" id="KW-0030">Aminoacyl-tRNA synthetase</keyword>
<dbReference type="GO" id="GO:0046983">
    <property type="term" value="F:protein dimerization activity"/>
    <property type="evidence" value="ECO:0007669"/>
    <property type="project" value="UniProtKB-ARBA"/>
</dbReference>
<keyword evidence="5 8" id="KW-0067">ATP-binding</keyword>
<evidence type="ECO:0000256" key="3">
    <source>
        <dbReference type="ARBA" id="ARBA00022598"/>
    </source>
</evidence>
<dbReference type="InterPro" id="IPR033731">
    <property type="entry name" value="GlyRS-like_core"/>
</dbReference>
<comment type="subunit">
    <text evidence="8">Homodimer.</text>
</comment>
<dbReference type="PANTHER" id="PTHR10745:SF8">
    <property type="entry name" value="DNA POLYMERASE SUBUNIT GAMMA-2, MITOCHONDRIAL"/>
    <property type="match status" value="1"/>
</dbReference>
<organism evidence="10 11">
    <name type="scientific">Rhodococcus wratislaviensis NBRC 100605</name>
    <dbReference type="NCBI Taxonomy" id="1219028"/>
    <lineage>
        <taxon>Bacteria</taxon>
        <taxon>Bacillati</taxon>
        <taxon>Actinomycetota</taxon>
        <taxon>Actinomycetes</taxon>
        <taxon>Mycobacteriales</taxon>
        <taxon>Nocardiaceae</taxon>
        <taxon>Rhodococcus</taxon>
    </lineage>
</organism>
<dbReference type="EMBL" id="BAWF01000003">
    <property type="protein sequence ID" value="GAF42487.1"/>
    <property type="molecule type" value="Genomic_DNA"/>
</dbReference>
<proteinExistence type="inferred from homology"/>
<dbReference type="CDD" id="cd00774">
    <property type="entry name" value="GlyRS-like_core"/>
    <property type="match status" value="1"/>
</dbReference>
<dbReference type="CDD" id="cd00858">
    <property type="entry name" value="GlyRS_anticodon"/>
    <property type="match status" value="1"/>
</dbReference>
<evidence type="ECO:0000256" key="2">
    <source>
        <dbReference type="ARBA" id="ARBA00022490"/>
    </source>
</evidence>
<evidence type="ECO:0000256" key="6">
    <source>
        <dbReference type="ARBA" id="ARBA00022917"/>
    </source>
</evidence>
<feature type="binding site" evidence="8">
    <location>
        <begin position="337"/>
        <end position="341"/>
    </location>
    <ligand>
        <name>substrate</name>
    </ligand>
</feature>
<dbReference type="EC" id="6.1.1.14" evidence="8"/>
<dbReference type="GO" id="GO:0015966">
    <property type="term" value="P:diadenosine tetraphosphate biosynthetic process"/>
    <property type="evidence" value="ECO:0007669"/>
    <property type="project" value="UniProtKB-ARBA"/>
</dbReference>
<comment type="caution">
    <text evidence="10">The sequence shown here is derived from an EMBL/GenBank/DDBJ whole genome shotgun (WGS) entry which is preliminary data.</text>
</comment>
<evidence type="ECO:0000256" key="5">
    <source>
        <dbReference type="ARBA" id="ARBA00022840"/>
    </source>
</evidence>
<keyword evidence="2 8" id="KW-0963">Cytoplasm</keyword>
<dbReference type="InterPro" id="IPR004154">
    <property type="entry name" value="Anticodon-bd"/>
</dbReference>
<dbReference type="InterPro" id="IPR027031">
    <property type="entry name" value="Gly-tRNA_synthase/POLG2"/>
</dbReference>
<evidence type="ECO:0000259" key="9">
    <source>
        <dbReference type="PROSITE" id="PS50862"/>
    </source>
</evidence>
<keyword evidence="4 8" id="KW-0547">Nucleotide-binding</keyword>
<comment type="function">
    <text evidence="8">Catalyzes the attachment of glycine to tRNA(Gly).</text>
</comment>
<dbReference type="Proteomes" id="UP000019491">
    <property type="component" value="Unassembled WGS sequence"/>
</dbReference>
<dbReference type="Gene3D" id="3.30.930.10">
    <property type="entry name" value="Bira Bifunctional Protein, Domain 2"/>
    <property type="match status" value="1"/>
</dbReference>
<dbReference type="PRINTS" id="PR01043">
    <property type="entry name" value="TRNASYNTHGLY"/>
</dbReference>
<sequence length="476" mass="54386">MNHASITQMESTRVAPKSKVETVVNLAKRRGLVYPCGEIYGGTKSAWDYGPLGVELKENIKKQWWRNMVTSREDVVGLDSSVILPREVWVASGHVGVFNDPLVECLNCHKRHRQDHLQEAYAEKKGLDNPDDVPMDVVGCPDCGTVGQWTEPRDFNMMLKTYLGPVESEEGMHYLRPETAQGIFVNFANVLTTSRKKPPFGIGQIGKSFRNEITPGNFIFRTREFEQMEMEFFVKPGEDEEWHQYWIDYRMDWYTGLGINKDNLRLYEHAQDKLSHYSKRTVDIEYRFHFQGSEWGELEGVANRTDFDLSTHSKHSGTDLNYYDQATGERYTPYVIEPAAGLTRSLMAFLVDAYTEDEAPNAKGGVDKRTVLRLDRRLAPVKAAVLPLSRNADLTPKAKDLAATLRQHWNVEFDDAGAIGRRYRRQDEIGTPFCITVDFDTLEDHAVTVRERDSMAQERVALDQVEGYLAQRLIGS</sequence>
<dbReference type="PANTHER" id="PTHR10745">
    <property type="entry name" value="GLYCYL-TRNA SYNTHETASE/DNA POLYMERASE SUBUNIT GAMMA-2"/>
    <property type="match status" value="1"/>
</dbReference>
<dbReference type="InterPro" id="IPR002314">
    <property type="entry name" value="aa-tRNA-synt_IIb"/>
</dbReference>
<dbReference type="SUPFAM" id="SSF52954">
    <property type="entry name" value="Class II aaRS ABD-related"/>
    <property type="match status" value="1"/>
</dbReference>
<feature type="domain" description="Aminoacyl-transfer RNA synthetases class-II family profile" evidence="9">
    <location>
        <begin position="21"/>
        <end position="380"/>
    </location>
</feature>
<dbReference type="Pfam" id="PF00587">
    <property type="entry name" value="tRNA-synt_2b"/>
    <property type="match status" value="1"/>
</dbReference>
<feature type="binding site" evidence="8">
    <location>
        <position position="113"/>
    </location>
    <ligand>
        <name>substrate</name>
    </ligand>
</feature>
<comment type="similarity">
    <text evidence="1 8">Belongs to the class-II aminoacyl-tRNA synthetase family.</text>
</comment>
<dbReference type="NCBIfam" id="TIGR00389">
    <property type="entry name" value="glyS_dimeric"/>
    <property type="match status" value="1"/>
</dbReference>
<dbReference type="GO" id="GO:0005524">
    <property type="term" value="F:ATP binding"/>
    <property type="evidence" value="ECO:0007669"/>
    <property type="project" value="UniProtKB-UniRule"/>
</dbReference>
<comment type="catalytic activity">
    <reaction evidence="8">
        <text>tRNA(Gly) + glycine + ATP = glycyl-tRNA(Gly) + AMP + diphosphate</text>
        <dbReference type="Rhea" id="RHEA:16013"/>
        <dbReference type="Rhea" id="RHEA-COMP:9664"/>
        <dbReference type="Rhea" id="RHEA-COMP:9683"/>
        <dbReference type="ChEBI" id="CHEBI:30616"/>
        <dbReference type="ChEBI" id="CHEBI:33019"/>
        <dbReference type="ChEBI" id="CHEBI:57305"/>
        <dbReference type="ChEBI" id="CHEBI:78442"/>
        <dbReference type="ChEBI" id="CHEBI:78522"/>
        <dbReference type="ChEBI" id="CHEBI:456215"/>
        <dbReference type="EC" id="6.1.1.14"/>
    </reaction>
</comment>
<gene>
    <name evidence="8 10" type="primary">glyQS</name>
    <name evidence="10" type="ORF">RW1_003_00400</name>
</gene>
<evidence type="ECO:0000313" key="11">
    <source>
        <dbReference type="Proteomes" id="UP000019491"/>
    </source>
</evidence>
<reference evidence="10 11" key="1">
    <citation type="submission" date="2014-02" db="EMBL/GenBank/DDBJ databases">
        <title>Whole genome shotgun sequence of Rhodococcus wratislaviensis NBRC 100605.</title>
        <authorList>
            <person name="Hosoyama A."/>
            <person name="Tsuchikane K."/>
            <person name="Yoshida I."/>
            <person name="Ohji S."/>
            <person name="Ichikawa N."/>
            <person name="Yamazoe A."/>
            <person name="Fujita N."/>
        </authorList>
    </citation>
    <scope>NUCLEOTIDE SEQUENCE [LARGE SCALE GENOMIC DNA]</scope>
    <source>
        <strain evidence="10 11">NBRC 100605</strain>
    </source>
</reference>
<keyword evidence="3 8" id="KW-0436">Ligase</keyword>
<accession>X0PW73</accession>
<dbReference type="InterPro" id="IPR036621">
    <property type="entry name" value="Anticodon-bd_dom_sf"/>
</dbReference>
<evidence type="ECO:0000256" key="8">
    <source>
        <dbReference type="HAMAP-Rule" id="MF_00253"/>
    </source>
</evidence>
<evidence type="ECO:0000256" key="4">
    <source>
        <dbReference type="ARBA" id="ARBA00022741"/>
    </source>
</evidence>
<dbReference type="NCBIfam" id="NF003211">
    <property type="entry name" value="PRK04173.1"/>
    <property type="match status" value="1"/>
</dbReference>
<feature type="binding site" evidence="8">
    <location>
        <begin position="297"/>
        <end position="298"/>
    </location>
    <ligand>
        <name>ATP</name>
        <dbReference type="ChEBI" id="CHEBI:30616"/>
    </ligand>
</feature>
<dbReference type="InterPro" id="IPR002315">
    <property type="entry name" value="tRNA-synt_gly"/>
</dbReference>
<dbReference type="Gene3D" id="3.40.50.800">
    <property type="entry name" value="Anticodon-binding domain"/>
    <property type="match status" value="1"/>
</dbReference>
<keyword evidence="6 8" id="KW-0648">Protein biosynthesis</keyword>
<feature type="binding site" evidence="8">
    <location>
        <begin position="220"/>
        <end position="225"/>
    </location>
    <ligand>
        <name>ATP</name>
        <dbReference type="ChEBI" id="CHEBI:30616"/>
    </ligand>
</feature>
<dbReference type="SUPFAM" id="SSF55681">
    <property type="entry name" value="Class II aaRS and biotin synthetases"/>
    <property type="match status" value="1"/>
</dbReference>
<dbReference type="GO" id="GO:0004081">
    <property type="term" value="F:bis(5'-nucleosyl)-tetraphosphatase (asymmetrical) activity"/>
    <property type="evidence" value="ECO:0007669"/>
    <property type="project" value="UniProtKB-ARBA"/>
</dbReference>
<evidence type="ECO:0000256" key="1">
    <source>
        <dbReference type="ARBA" id="ARBA00008226"/>
    </source>
</evidence>
<dbReference type="GO" id="GO:0004820">
    <property type="term" value="F:glycine-tRNA ligase activity"/>
    <property type="evidence" value="ECO:0007669"/>
    <property type="project" value="UniProtKB-UniRule"/>
</dbReference>
<protein>
    <recommendedName>
        <fullName evidence="8">Glycine--tRNA ligase</fullName>
        <ecNumber evidence="8">6.1.1.14</ecNumber>
    </recommendedName>
    <alternativeName>
        <fullName evidence="8">Glycyl-tRNA synthetase</fullName>
        <shortName evidence="8">GlyRS</shortName>
    </alternativeName>
</protein>
<dbReference type="InterPro" id="IPR006195">
    <property type="entry name" value="aa-tRNA-synth_II"/>
</dbReference>
<dbReference type="GO" id="GO:0070062">
    <property type="term" value="C:extracellular exosome"/>
    <property type="evidence" value="ECO:0007669"/>
    <property type="project" value="UniProtKB-ARBA"/>
</dbReference>
<feature type="binding site" evidence="8">
    <location>
        <begin position="225"/>
        <end position="229"/>
    </location>
    <ligand>
        <name>substrate</name>
    </ligand>
</feature>
<name>X0PW73_RHOWR</name>
<comment type="subcellular location">
    <subcellularLocation>
        <location evidence="8">Cytoplasm</location>
    </subcellularLocation>
</comment>
<feature type="binding site" evidence="8">
    <location>
        <position position="178"/>
    </location>
    <ligand>
        <name>substrate</name>
    </ligand>
</feature>
<dbReference type="GO" id="GO:1990742">
    <property type="term" value="C:microvesicle"/>
    <property type="evidence" value="ECO:0007669"/>
    <property type="project" value="UniProtKB-ARBA"/>
</dbReference>
<evidence type="ECO:0000256" key="7">
    <source>
        <dbReference type="ARBA" id="ARBA00023146"/>
    </source>
</evidence>
<dbReference type="PROSITE" id="PS50862">
    <property type="entry name" value="AA_TRNA_LIGASE_II"/>
    <property type="match status" value="1"/>
</dbReference>
<evidence type="ECO:0000313" key="10">
    <source>
        <dbReference type="EMBL" id="GAF42487.1"/>
    </source>
</evidence>
<dbReference type="AlphaFoldDB" id="X0PW73"/>
<dbReference type="InterPro" id="IPR045864">
    <property type="entry name" value="aa-tRNA-synth_II/BPL/LPL"/>
</dbReference>
<dbReference type="GO" id="GO:0006426">
    <property type="term" value="P:glycyl-tRNA aminoacylation"/>
    <property type="evidence" value="ECO:0007669"/>
    <property type="project" value="UniProtKB-UniRule"/>
</dbReference>
<dbReference type="InterPro" id="IPR022961">
    <property type="entry name" value="Gly_tRNA_ligase_bac"/>
</dbReference>
<dbReference type="FunFam" id="3.40.50.800:FF:000002">
    <property type="entry name" value="Glycine--tRNA ligase"/>
    <property type="match status" value="1"/>
</dbReference>